<evidence type="ECO:0000313" key="2">
    <source>
        <dbReference type="Proteomes" id="UP000185124"/>
    </source>
</evidence>
<reference evidence="2" key="1">
    <citation type="submission" date="2016-12" db="EMBL/GenBank/DDBJ databases">
        <authorList>
            <person name="Varghese N."/>
            <person name="Submissions S."/>
        </authorList>
    </citation>
    <scope>NUCLEOTIDE SEQUENCE [LARGE SCALE GENOMIC DNA]</scope>
    <source>
        <strain evidence="2">DSM 45599</strain>
    </source>
</reference>
<protein>
    <submittedName>
        <fullName evidence="1">Uncharacterized protein</fullName>
    </submittedName>
</protein>
<dbReference type="AlphaFoldDB" id="A0A1N6AW03"/>
<evidence type="ECO:0000313" key="1">
    <source>
        <dbReference type="EMBL" id="SIN38123.1"/>
    </source>
</evidence>
<keyword evidence="2" id="KW-1185">Reference proteome</keyword>
<proteinExistence type="predicted"/>
<gene>
    <name evidence="1" type="ORF">SAMN04489832_6246</name>
</gene>
<name>A0A1N6AW03_9ACTN</name>
<dbReference type="Proteomes" id="UP000185124">
    <property type="component" value="Unassembled WGS sequence"/>
</dbReference>
<accession>A0A1N6AW03</accession>
<dbReference type="STRING" id="709881.SAMN04489832_6246"/>
<dbReference type="EMBL" id="FSQT01000002">
    <property type="protein sequence ID" value="SIN38123.1"/>
    <property type="molecule type" value="Genomic_DNA"/>
</dbReference>
<sequence>MIYGPVPACYPEGPVCPDPLPTAGRSKRDETTHLARQHPVETVVFPEHKEPDLGLALVEVDLVGPPWF</sequence>
<organism evidence="1 2">
    <name type="scientific">Micromonospora cremea</name>
    <dbReference type="NCBI Taxonomy" id="709881"/>
    <lineage>
        <taxon>Bacteria</taxon>
        <taxon>Bacillati</taxon>
        <taxon>Actinomycetota</taxon>
        <taxon>Actinomycetes</taxon>
        <taxon>Micromonosporales</taxon>
        <taxon>Micromonosporaceae</taxon>
        <taxon>Micromonospora</taxon>
    </lineage>
</organism>